<dbReference type="Proteomes" id="UP000034531">
    <property type="component" value="Unassembled WGS sequence"/>
</dbReference>
<dbReference type="AlphaFoldDB" id="A0A0G0UHX6"/>
<dbReference type="Gene3D" id="2.40.320.10">
    <property type="entry name" value="Hypothetical Protein Pfu-838710-001"/>
    <property type="match status" value="1"/>
</dbReference>
<proteinExistence type="predicted"/>
<evidence type="ECO:0000313" key="1">
    <source>
        <dbReference type="EMBL" id="KKR49767.1"/>
    </source>
</evidence>
<comment type="caution">
    <text evidence="1">The sequence shown here is derived from an EMBL/GenBank/DDBJ whole genome shotgun (WGS) entry which is preliminary data.</text>
</comment>
<gene>
    <name evidence="1" type="ORF">UT84_C0020G0011</name>
</gene>
<name>A0A0G0UHX6_9BACT</name>
<protein>
    <recommendedName>
        <fullName evidence="3">CYTH domain-containing protein</fullName>
    </recommendedName>
</protein>
<reference evidence="1 2" key="1">
    <citation type="journal article" date="2015" name="Nature">
        <title>rRNA introns, odd ribosomes, and small enigmatic genomes across a large radiation of phyla.</title>
        <authorList>
            <person name="Brown C.T."/>
            <person name="Hug L.A."/>
            <person name="Thomas B.C."/>
            <person name="Sharon I."/>
            <person name="Castelle C.J."/>
            <person name="Singh A."/>
            <person name="Wilkins M.J."/>
            <person name="Williams K.H."/>
            <person name="Banfield J.F."/>
        </authorList>
    </citation>
    <scope>NUCLEOTIDE SEQUENCE [LARGE SCALE GENOMIC DNA]</scope>
</reference>
<sequence length="199" mass="23989">MDEVEIRGKVGRKEFNKLQEFFSKKTLFVDEYERLTIDISPGFDPKTRNWDQINKKDDNNQIDLRIKKSGKNEKISVKLGYYASKSRQEFEIELKEGELIDSLRLFEALGFKTGMIYFWKSSLYKYNDFEIKINEYPSGYRDWEIESQNPEYDPDELATELNLHPFTEEEFREYIDWKNNNLHEIYSIDKVKELLKNYV</sequence>
<dbReference type="InterPro" id="IPR033469">
    <property type="entry name" value="CYTH-like_dom_sf"/>
</dbReference>
<evidence type="ECO:0008006" key="3">
    <source>
        <dbReference type="Google" id="ProtNLM"/>
    </source>
</evidence>
<dbReference type="SUPFAM" id="SSF55154">
    <property type="entry name" value="CYTH-like phosphatases"/>
    <property type="match status" value="1"/>
</dbReference>
<organism evidence="1 2">
    <name type="scientific">Candidatus Curtissbacteria bacterium GW2011_GWA1_40_16</name>
    <dbReference type="NCBI Taxonomy" id="1618405"/>
    <lineage>
        <taxon>Bacteria</taxon>
        <taxon>Candidatus Curtissiibacteriota</taxon>
    </lineage>
</organism>
<dbReference type="EMBL" id="LBYI01000020">
    <property type="protein sequence ID" value="KKR49767.1"/>
    <property type="molecule type" value="Genomic_DNA"/>
</dbReference>
<accession>A0A0G0UHX6</accession>
<evidence type="ECO:0000313" key="2">
    <source>
        <dbReference type="Proteomes" id="UP000034531"/>
    </source>
</evidence>